<accession>A0A1L5FCQ0</accession>
<proteinExistence type="predicted"/>
<gene>
    <name evidence="2" type="ORF">BS101_19840</name>
</gene>
<keyword evidence="1" id="KW-0472">Membrane</keyword>
<feature type="transmembrane region" description="Helical" evidence="1">
    <location>
        <begin position="48"/>
        <end position="67"/>
    </location>
</feature>
<reference evidence="2 3" key="1">
    <citation type="submission" date="2016-12" db="EMBL/GenBank/DDBJ databases">
        <title>Complete genome sequence of Clostridium kluyveri JZZ isolated from the pit mud of a Chinese flavor liquor-making factory.</title>
        <authorList>
            <person name="Wang Y."/>
        </authorList>
    </citation>
    <scope>NUCLEOTIDE SEQUENCE [LARGE SCALE GENOMIC DNA]</scope>
    <source>
        <strain evidence="2 3">JZZ</strain>
    </source>
</reference>
<evidence type="ECO:0000313" key="3">
    <source>
        <dbReference type="Proteomes" id="UP000184604"/>
    </source>
</evidence>
<dbReference type="EMBL" id="CP018335">
    <property type="protein sequence ID" value="APM40799.1"/>
    <property type="molecule type" value="Genomic_DNA"/>
</dbReference>
<feature type="transmembrane region" description="Helical" evidence="1">
    <location>
        <begin position="88"/>
        <end position="110"/>
    </location>
</feature>
<dbReference type="Proteomes" id="UP000184604">
    <property type="component" value="Chromosome"/>
</dbReference>
<feature type="transmembrane region" description="Helical" evidence="1">
    <location>
        <begin position="7"/>
        <end position="28"/>
    </location>
</feature>
<name>A0A1L5FCQ0_CLOKL</name>
<feature type="transmembrane region" description="Helical" evidence="1">
    <location>
        <begin position="122"/>
        <end position="143"/>
    </location>
</feature>
<evidence type="ECO:0000313" key="2">
    <source>
        <dbReference type="EMBL" id="APM40799.1"/>
    </source>
</evidence>
<protein>
    <submittedName>
        <fullName evidence="2">Uncharacterized protein</fullName>
    </submittedName>
</protein>
<sequence>MFSRFKVSIYALIMSIIAIVSSNNSYLYCLFLNYNVNINNIIDILNSYFIKYNIIVILFLIWLDRFNNIEILFITRCTNIFYHMLRNILKYFLYILDYYLYYLIIVSAFFNSQFNIKYGINFFVSSCINALILFLILIVLQLLIHIKNVYIFFIIGIFIFIANSSKIYQSKILSFFYELINNFNYTSIKEIYYIKSIIIVILLLIFMNNILKKTDIL</sequence>
<evidence type="ECO:0000256" key="1">
    <source>
        <dbReference type="SAM" id="Phobius"/>
    </source>
</evidence>
<feature type="transmembrane region" description="Helical" evidence="1">
    <location>
        <begin position="191"/>
        <end position="211"/>
    </location>
</feature>
<keyword evidence="1" id="KW-0812">Transmembrane</keyword>
<dbReference type="AlphaFoldDB" id="A0A1L5FCQ0"/>
<organism evidence="2 3">
    <name type="scientific">Clostridium kluyveri</name>
    <dbReference type="NCBI Taxonomy" id="1534"/>
    <lineage>
        <taxon>Bacteria</taxon>
        <taxon>Bacillati</taxon>
        <taxon>Bacillota</taxon>
        <taxon>Clostridia</taxon>
        <taxon>Eubacteriales</taxon>
        <taxon>Clostridiaceae</taxon>
        <taxon>Clostridium</taxon>
    </lineage>
</organism>
<keyword evidence="1" id="KW-1133">Transmembrane helix</keyword>
<feature type="transmembrane region" description="Helical" evidence="1">
    <location>
        <begin position="150"/>
        <end position="168"/>
    </location>
</feature>